<name>A0AAV4PTU7_CAEEX</name>
<dbReference type="AlphaFoldDB" id="A0AAV4PTU7"/>
<gene>
    <name evidence="1" type="ORF">CEXT_271501</name>
</gene>
<evidence type="ECO:0000313" key="2">
    <source>
        <dbReference type="Proteomes" id="UP001054945"/>
    </source>
</evidence>
<sequence>MCFWQMTGTSGEWWCTQPCQGSISAFMVVELCCRLLPEFLRLHSETFHIHSPTPSRATCLFLLPKNFPRLPNFPWREKNAHPETFQTHQPPVGAQLLKM</sequence>
<dbReference type="Proteomes" id="UP001054945">
    <property type="component" value="Unassembled WGS sequence"/>
</dbReference>
<organism evidence="1 2">
    <name type="scientific">Caerostris extrusa</name>
    <name type="common">Bark spider</name>
    <name type="synonym">Caerostris bankana</name>
    <dbReference type="NCBI Taxonomy" id="172846"/>
    <lineage>
        <taxon>Eukaryota</taxon>
        <taxon>Metazoa</taxon>
        <taxon>Ecdysozoa</taxon>
        <taxon>Arthropoda</taxon>
        <taxon>Chelicerata</taxon>
        <taxon>Arachnida</taxon>
        <taxon>Araneae</taxon>
        <taxon>Araneomorphae</taxon>
        <taxon>Entelegynae</taxon>
        <taxon>Araneoidea</taxon>
        <taxon>Araneidae</taxon>
        <taxon>Caerostris</taxon>
    </lineage>
</organism>
<accession>A0AAV4PTU7</accession>
<keyword evidence="2" id="KW-1185">Reference proteome</keyword>
<protein>
    <submittedName>
        <fullName evidence="1">Uncharacterized protein</fullName>
    </submittedName>
</protein>
<reference evidence="1 2" key="1">
    <citation type="submission" date="2021-06" db="EMBL/GenBank/DDBJ databases">
        <title>Caerostris extrusa draft genome.</title>
        <authorList>
            <person name="Kono N."/>
            <person name="Arakawa K."/>
        </authorList>
    </citation>
    <scope>NUCLEOTIDE SEQUENCE [LARGE SCALE GENOMIC DNA]</scope>
</reference>
<proteinExistence type="predicted"/>
<evidence type="ECO:0000313" key="1">
    <source>
        <dbReference type="EMBL" id="GIX99576.1"/>
    </source>
</evidence>
<comment type="caution">
    <text evidence="1">The sequence shown here is derived from an EMBL/GenBank/DDBJ whole genome shotgun (WGS) entry which is preliminary data.</text>
</comment>
<dbReference type="EMBL" id="BPLR01005065">
    <property type="protein sequence ID" value="GIX99576.1"/>
    <property type="molecule type" value="Genomic_DNA"/>
</dbReference>